<dbReference type="RefSeq" id="WP_264793313.1">
    <property type="nucleotide sequence ID" value="NZ_AP026867.1"/>
</dbReference>
<evidence type="ECO:0000313" key="4">
    <source>
        <dbReference type="EMBL" id="BDS12211.1"/>
    </source>
</evidence>
<feature type="site" description="Cleavage; by autolysis" evidence="3">
    <location>
        <begin position="193"/>
        <end position="194"/>
    </location>
</feature>
<sequence>MMIRRNFLKLLGLTGGTSLLGISCNNAPTTTPSIDKETTTPPTPIQPIVVSTWKHGMEANAAAWQILEKGGTALDAVEKGVMVSESDPENTSVGIGGTPDRDGHVTLDACIMDHEGACGSVAFLQEIENPIAVARLVMEKTPHVMLVGKGAQDFALQEGFQRKNLLTEKSKEAWLEWKKTSNYTTPVNIENHDTISMLAIDKAGNISGACTTSGLGYKMHGRVGDSPIIGASLFVDNEVGGACATGVGEMVIRVVGSHLVVELMRQGHSPQKACEMAVQRVISKHKSVEGQQVGFLALNKNGEAGGFAIYNGFNYAYRTQDKNELIDTPFTREW</sequence>
<dbReference type="KEGG" id="aup:AsAng_0029260"/>
<dbReference type="Proteomes" id="UP001060919">
    <property type="component" value="Chromosome"/>
</dbReference>
<dbReference type="AlphaFoldDB" id="A0A915YFT5"/>
<dbReference type="FunFam" id="3.60.20.30:FF:000005">
    <property type="entry name" value="N(4)-(Beta-N-acetylglucosaminyl)-L-asparaginase"/>
    <property type="match status" value="1"/>
</dbReference>
<dbReference type="GO" id="GO:0005737">
    <property type="term" value="C:cytoplasm"/>
    <property type="evidence" value="ECO:0007669"/>
    <property type="project" value="TreeGrafter"/>
</dbReference>
<feature type="binding site" evidence="2">
    <location>
        <begin position="245"/>
        <end position="248"/>
    </location>
    <ligand>
        <name>substrate</name>
    </ligand>
</feature>
<protein>
    <submittedName>
        <fullName evidence="4">N(4)-(Beta-N-acetylglucosaminyl)-L-asparaginase</fullName>
    </submittedName>
</protein>
<dbReference type="CDD" id="cd04513">
    <property type="entry name" value="Glycosylasparaginase"/>
    <property type="match status" value="1"/>
</dbReference>
<gene>
    <name evidence="4" type="ORF">AsAng_0029260</name>
</gene>
<reference evidence="4" key="1">
    <citation type="submission" date="2022-09" db="EMBL/GenBank/DDBJ databases">
        <title>Aureispira anguillicida sp. nov., isolated from Leptocephalus of Japanese eel Anguilla japonica.</title>
        <authorList>
            <person name="Yuasa K."/>
            <person name="Mekata T."/>
            <person name="Ikunari K."/>
        </authorList>
    </citation>
    <scope>NUCLEOTIDE SEQUENCE</scope>
    <source>
        <strain evidence="4">EL160426</strain>
    </source>
</reference>
<evidence type="ECO:0000256" key="3">
    <source>
        <dbReference type="PIRSR" id="PIRSR600246-3"/>
    </source>
</evidence>
<dbReference type="EMBL" id="AP026867">
    <property type="protein sequence ID" value="BDS12211.1"/>
    <property type="molecule type" value="Genomic_DNA"/>
</dbReference>
<dbReference type="GO" id="GO:0016811">
    <property type="term" value="F:hydrolase activity, acting on carbon-nitrogen (but not peptide) bonds, in linear amides"/>
    <property type="evidence" value="ECO:0007669"/>
    <property type="project" value="UniProtKB-ARBA"/>
</dbReference>
<name>A0A915YFT5_9BACT</name>
<dbReference type="Pfam" id="PF01112">
    <property type="entry name" value="Asparaginase_2"/>
    <property type="match status" value="1"/>
</dbReference>
<evidence type="ECO:0000256" key="1">
    <source>
        <dbReference type="PIRSR" id="PIRSR600246-1"/>
    </source>
</evidence>
<dbReference type="PANTHER" id="PTHR10188">
    <property type="entry name" value="L-ASPARAGINASE"/>
    <property type="match status" value="1"/>
</dbReference>
<organism evidence="4 5">
    <name type="scientific">Aureispira anguillae</name>
    <dbReference type="NCBI Taxonomy" id="2864201"/>
    <lineage>
        <taxon>Bacteria</taxon>
        <taxon>Pseudomonadati</taxon>
        <taxon>Bacteroidota</taxon>
        <taxon>Saprospiria</taxon>
        <taxon>Saprospirales</taxon>
        <taxon>Saprospiraceae</taxon>
        <taxon>Aureispira</taxon>
    </lineage>
</organism>
<dbReference type="InterPro" id="IPR000246">
    <property type="entry name" value="Peptidase_T2"/>
</dbReference>
<feature type="binding site" evidence="2">
    <location>
        <begin position="222"/>
        <end position="225"/>
    </location>
    <ligand>
        <name>substrate</name>
    </ligand>
</feature>
<evidence type="ECO:0000313" key="5">
    <source>
        <dbReference type="Proteomes" id="UP001060919"/>
    </source>
</evidence>
<dbReference type="Gene3D" id="3.60.20.30">
    <property type="entry name" value="(Glycosyl)asparaginase"/>
    <property type="match status" value="1"/>
</dbReference>
<feature type="active site" description="Nucleophile" evidence="1">
    <location>
        <position position="194"/>
    </location>
</feature>
<dbReference type="SUPFAM" id="SSF56235">
    <property type="entry name" value="N-terminal nucleophile aminohydrolases (Ntn hydrolases)"/>
    <property type="match status" value="1"/>
</dbReference>
<keyword evidence="5" id="KW-1185">Reference proteome</keyword>
<proteinExistence type="predicted"/>
<dbReference type="PANTHER" id="PTHR10188:SF6">
    <property type="entry name" value="N(4)-(BETA-N-ACETYLGLUCOSAMINYL)-L-ASPARAGINASE"/>
    <property type="match status" value="1"/>
</dbReference>
<dbReference type="InterPro" id="IPR029055">
    <property type="entry name" value="Ntn_hydrolases_N"/>
</dbReference>
<accession>A0A915YFT5</accession>
<evidence type="ECO:0000256" key="2">
    <source>
        <dbReference type="PIRSR" id="PIRSR600246-2"/>
    </source>
</evidence>